<protein>
    <recommendedName>
        <fullName evidence="8">Ubiquinone biosynthesis protein COQ4 homolog, mitochondrial</fullName>
    </recommendedName>
    <alternativeName>
        <fullName evidence="8">4-hydroxy-3-methoxy-5-polyprenylbenzoate decarboxylase</fullName>
        <ecNumber evidence="8">4.1.1.130</ecNumber>
    </alternativeName>
    <alternativeName>
        <fullName evidence="8">Coenzyme Q biosynthesis protein 4 homolog</fullName>
    </alternativeName>
</protein>
<keyword evidence="7 8" id="KW-0456">Lyase</keyword>
<evidence type="ECO:0000256" key="5">
    <source>
        <dbReference type="ARBA" id="ARBA00023128"/>
    </source>
</evidence>
<reference evidence="9" key="1">
    <citation type="journal article" date="2016" name="Gigascience">
        <title>De novo construction of an expanded transcriptome assembly for the western tarnished plant bug, Lygus hesperus.</title>
        <authorList>
            <person name="Tassone E.E."/>
            <person name="Geib S.M."/>
            <person name="Hall B."/>
            <person name="Fabrick J.A."/>
            <person name="Brent C.S."/>
            <person name="Hull J.J."/>
        </authorList>
    </citation>
    <scope>NUCLEOTIDE SEQUENCE</scope>
</reference>
<dbReference type="GO" id="GO:0008270">
    <property type="term" value="F:zinc ion binding"/>
    <property type="evidence" value="ECO:0007669"/>
    <property type="project" value="UniProtKB-UniRule"/>
</dbReference>
<evidence type="ECO:0000256" key="2">
    <source>
        <dbReference type="ARBA" id="ARBA00022723"/>
    </source>
</evidence>
<comment type="pathway">
    <text evidence="8">Cofactor biosynthesis; ubiquinone biosynthesis.</text>
</comment>
<dbReference type="HAMAP" id="MF_03111">
    <property type="entry name" value="Coq4"/>
    <property type="match status" value="1"/>
</dbReference>
<comment type="catalytic activity">
    <reaction evidence="8">
        <text>a 4-hydroxy-3-methoxy-5-(all-trans-polyprenyl)benzoate + H(+) = a 2-methoxy-6-(all-trans-polyprenyl)phenol + CO2</text>
        <dbReference type="Rhea" id="RHEA:81179"/>
        <dbReference type="Rhea" id="RHEA-COMP:9551"/>
        <dbReference type="Rhea" id="RHEA-COMP:10931"/>
        <dbReference type="ChEBI" id="CHEBI:15378"/>
        <dbReference type="ChEBI" id="CHEBI:16526"/>
        <dbReference type="ChEBI" id="CHEBI:62731"/>
        <dbReference type="ChEBI" id="CHEBI:84443"/>
        <dbReference type="EC" id="4.1.1.130"/>
    </reaction>
</comment>
<comment type="subunit">
    <text evidence="8">Component of a multi-subunit COQ enzyme complex.</text>
</comment>
<accession>A0A146LCA2</accession>
<feature type="binding site" evidence="8">
    <location>
        <position position="173"/>
    </location>
    <ligand>
        <name>Zn(2+)</name>
        <dbReference type="ChEBI" id="CHEBI:29105"/>
    </ligand>
</feature>
<dbReference type="Pfam" id="PF05019">
    <property type="entry name" value="Coq4"/>
    <property type="match status" value="1"/>
</dbReference>
<name>A0A146LCA2_LYGHE</name>
<dbReference type="InterPro" id="IPR027540">
    <property type="entry name" value="Coq4_euk"/>
</dbReference>
<dbReference type="PANTHER" id="PTHR12922:SF7">
    <property type="entry name" value="UBIQUINONE BIOSYNTHESIS PROTEIN COQ4 HOMOLOG, MITOCHONDRIAL"/>
    <property type="match status" value="1"/>
</dbReference>
<keyword evidence="5 8" id="KW-0496">Mitochondrion</keyword>
<keyword evidence="9" id="KW-0830">Ubiquinone</keyword>
<evidence type="ECO:0000256" key="8">
    <source>
        <dbReference type="HAMAP-Rule" id="MF_03111"/>
    </source>
</evidence>
<dbReference type="GO" id="GO:0031314">
    <property type="term" value="C:extrinsic component of mitochondrial inner membrane"/>
    <property type="evidence" value="ECO:0007669"/>
    <property type="project" value="UniProtKB-UniRule"/>
</dbReference>
<evidence type="ECO:0000313" key="9">
    <source>
        <dbReference type="EMBL" id="JAQ05944.1"/>
    </source>
</evidence>
<gene>
    <name evidence="9" type="primary">COQ4</name>
    <name evidence="9" type="ORF">g.34683</name>
</gene>
<comment type="function">
    <text evidence="8">Lyase that catalyzes the C1-decarboxylation of 4-hydroxy-3-methoxy-5-(all-trans-polyprenyl)benzoic acid into 2-methoxy-6-(all-trans-polyprenyl)phenol during ubiquinone biosynthesis.</text>
</comment>
<dbReference type="EMBL" id="GDHC01012685">
    <property type="protein sequence ID" value="JAQ05944.1"/>
    <property type="molecule type" value="Transcribed_RNA"/>
</dbReference>
<evidence type="ECO:0000256" key="6">
    <source>
        <dbReference type="ARBA" id="ARBA00023136"/>
    </source>
</evidence>
<dbReference type="AlphaFoldDB" id="A0A146LCA2"/>
<dbReference type="EC" id="4.1.1.130" evidence="8"/>
<evidence type="ECO:0000256" key="7">
    <source>
        <dbReference type="ARBA" id="ARBA00023239"/>
    </source>
</evidence>
<dbReference type="PANTHER" id="PTHR12922">
    <property type="entry name" value="UBIQUINONE BIOSYNTHESIS PROTEIN"/>
    <property type="match status" value="1"/>
</dbReference>
<evidence type="ECO:0000256" key="3">
    <source>
        <dbReference type="ARBA" id="ARBA00022792"/>
    </source>
</evidence>
<sequence length="274" mass="31018">MSMKLLQLVEKGVLRVNSSRNASFSSFPSEYCQHHIETSVLQKLILTVGSATVSLLDPSRGDMIATLGETTGRSALNYVKGKMEDNAEGAEILRVQPRINSKTVDLDYLSTLPKGTVGKVYHEWLVKNKVTPDSRLPVQFVDDVELAYVMQRYREVHDLVHAILYMPTNMLGEVTVKWIEGLQTRLPMCLGGGLFGAMRLKPKQRQNYVTNYLPWAIKTGMTSELLMNVYFEKRWEQPISDLHDELKIVPLVVKNTTKAKRSETETKEAELKST</sequence>
<evidence type="ECO:0000256" key="4">
    <source>
        <dbReference type="ARBA" id="ARBA00022833"/>
    </source>
</evidence>
<comment type="cofactor">
    <cofactor evidence="8">
        <name>Zn(2+)</name>
        <dbReference type="ChEBI" id="CHEBI:29105"/>
    </cofactor>
</comment>
<keyword evidence="4 8" id="KW-0862">Zinc</keyword>
<keyword evidence="2 8" id="KW-0479">Metal-binding</keyword>
<feature type="binding site" evidence="8">
    <location>
        <position position="157"/>
    </location>
    <ligand>
        <name>Zn(2+)</name>
        <dbReference type="ChEBI" id="CHEBI:29105"/>
    </ligand>
</feature>
<keyword evidence="1 8" id="KW-0831">Ubiquinone biosynthesis</keyword>
<comment type="subcellular location">
    <subcellularLocation>
        <location evidence="8">Mitochondrion inner membrane</location>
        <topology evidence="8">Peripheral membrane protein</topology>
        <orientation evidence="8">Matrix side</orientation>
    </subcellularLocation>
</comment>
<keyword evidence="6 8" id="KW-0472">Membrane</keyword>
<evidence type="ECO:0000256" key="1">
    <source>
        <dbReference type="ARBA" id="ARBA00022688"/>
    </source>
</evidence>
<dbReference type="InterPro" id="IPR007715">
    <property type="entry name" value="Coq4"/>
</dbReference>
<comment type="similarity">
    <text evidence="8">Belongs to the COQ4 family.</text>
</comment>
<feature type="binding site" evidence="8">
    <location>
        <position position="161"/>
    </location>
    <ligand>
        <name>Zn(2+)</name>
        <dbReference type="ChEBI" id="CHEBI:29105"/>
    </ligand>
</feature>
<proteinExistence type="inferred from homology"/>
<dbReference type="UniPathway" id="UPA00232"/>
<organism evidence="9">
    <name type="scientific">Lygus hesperus</name>
    <name type="common">Western plant bug</name>
    <dbReference type="NCBI Taxonomy" id="30085"/>
    <lineage>
        <taxon>Eukaryota</taxon>
        <taxon>Metazoa</taxon>
        <taxon>Ecdysozoa</taxon>
        <taxon>Arthropoda</taxon>
        <taxon>Hexapoda</taxon>
        <taxon>Insecta</taxon>
        <taxon>Pterygota</taxon>
        <taxon>Neoptera</taxon>
        <taxon>Paraneoptera</taxon>
        <taxon>Hemiptera</taxon>
        <taxon>Heteroptera</taxon>
        <taxon>Panheteroptera</taxon>
        <taxon>Cimicomorpha</taxon>
        <taxon>Miridae</taxon>
        <taxon>Mirini</taxon>
        <taxon>Lygus</taxon>
    </lineage>
</organism>
<feature type="binding site" evidence="8">
    <location>
        <position position="158"/>
    </location>
    <ligand>
        <name>Zn(2+)</name>
        <dbReference type="ChEBI" id="CHEBI:29105"/>
    </ligand>
</feature>
<keyword evidence="3 8" id="KW-0999">Mitochondrion inner membrane</keyword>
<dbReference type="GO" id="GO:0120539">
    <property type="term" value="F:4-hydroxy-3-methoxy-5-polyprenylbenzoate decarboxylase activity"/>
    <property type="evidence" value="ECO:0007669"/>
    <property type="project" value="UniProtKB-EC"/>
</dbReference>